<dbReference type="EMBL" id="FQNC01000012">
    <property type="protein sequence ID" value="SGY14506.1"/>
    <property type="molecule type" value="Genomic_DNA"/>
</dbReference>
<feature type="compositionally biased region" description="Polar residues" evidence="1">
    <location>
        <begin position="31"/>
        <end position="54"/>
    </location>
</feature>
<gene>
    <name evidence="2" type="primary">BQ5605_C010g06211</name>
    <name evidence="2" type="ORF">BQ5605_C010G06211</name>
</gene>
<sequence length="145" mass="15956">MSHHRAGSGWSTHSIPTSSTSYSDDSATVTGSTSSLRDPARSTTASFRKSSSPLMRNDAPSFVAPSWSRPSPIQQQQQQQQQHLPQRPRHYQHSSQSSESNGTWSPLRTTPSDAPHAAIRPIRGSPYHPPRSPPRSLRPTDPLLL</sequence>
<name>A0A2X0NN44_9BASI</name>
<feature type="compositionally biased region" description="Low complexity" evidence="1">
    <location>
        <begin position="11"/>
        <end position="30"/>
    </location>
</feature>
<evidence type="ECO:0000256" key="1">
    <source>
        <dbReference type="SAM" id="MobiDB-lite"/>
    </source>
</evidence>
<dbReference type="AlphaFoldDB" id="A0A2X0NN44"/>
<reference evidence="2 3" key="1">
    <citation type="submission" date="2016-11" db="EMBL/GenBank/DDBJ databases">
        <authorList>
            <person name="Jaros S."/>
            <person name="Januszkiewicz K."/>
            <person name="Wedrychowicz H."/>
        </authorList>
    </citation>
    <scope>NUCLEOTIDE SEQUENCE [LARGE SCALE GENOMIC DNA]</scope>
</reference>
<evidence type="ECO:0000313" key="2">
    <source>
        <dbReference type="EMBL" id="SGY14506.1"/>
    </source>
</evidence>
<keyword evidence="3" id="KW-1185">Reference proteome</keyword>
<feature type="compositionally biased region" description="Low complexity" evidence="1">
    <location>
        <begin position="134"/>
        <end position="145"/>
    </location>
</feature>
<evidence type="ECO:0000313" key="3">
    <source>
        <dbReference type="Proteomes" id="UP000249464"/>
    </source>
</evidence>
<accession>A0A2X0NN44</accession>
<feature type="compositionally biased region" description="Polar residues" evidence="1">
    <location>
        <begin position="93"/>
        <end position="112"/>
    </location>
</feature>
<feature type="region of interest" description="Disordered" evidence="1">
    <location>
        <begin position="1"/>
        <end position="145"/>
    </location>
</feature>
<dbReference type="Proteomes" id="UP000249464">
    <property type="component" value="Unassembled WGS sequence"/>
</dbReference>
<organism evidence="2 3">
    <name type="scientific">Microbotryum silenes-dioicae</name>
    <dbReference type="NCBI Taxonomy" id="796604"/>
    <lineage>
        <taxon>Eukaryota</taxon>
        <taxon>Fungi</taxon>
        <taxon>Dikarya</taxon>
        <taxon>Basidiomycota</taxon>
        <taxon>Pucciniomycotina</taxon>
        <taxon>Microbotryomycetes</taxon>
        <taxon>Microbotryales</taxon>
        <taxon>Microbotryaceae</taxon>
        <taxon>Microbotryum</taxon>
    </lineage>
</organism>
<protein>
    <submittedName>
        <fullName evidence="2">BQ5605_C010g06211 protein</fullName>
    </submittedName>
</protein>
<proteinExistence type="predicted"/>